<dbReference type="EMBL" id="VFJB01000007">
    <property type="protein sequence ID" value="KAA0257536.1"/>
    <property type="molecule type" value="Genomic_DNA"/>
</dbReference>
<sequence>MKRLYLLIVLIILMSWNNTKAENINAITLKSITALNCKIQYLMYKFYNSEESGVTIKQKVVKALEKAVKIDRIDGIKASVIINSCRQGIDDILDIGESTRTFTDLYSVLDSLLGN</sequence>
<gene>
    <name evidence="1" type="ORF">FHQ18_09340</name>
</gene>
<proteinExistence type="predicted"/>
<accession>A0A5A8F6I7</accession>
<dbReference type="AlphaFoldDB" id="A0A5A8F6I7"/>
<dbReference type="Proteomes" id="UP000322876">
    <property type="component" value="Unassembled WGS sequence"/>
</dbReference>
<dbReference type="RefSeq" id="WP_149266917.1">
    <property type="nucleotide sequence ID" value="NZ_VFJB01000007.1"/>
</dbReference>
<evidence type="ECO:0000313" key="1">
    <source>
        <dbReference type="EMBL" id="KAA0257536.1"/>
    </source>
</evidence>
<comment type="caution">
    <text evidence="1">The sequence shown here is derived from an EMBL/GenBank/DDBJ whole genome shotgun (WGS) entry which is preliminary data.</text>
</comment>
<organism evidence="1 2">
    <name type="scientific">Deferribacter autotrophicus</name>
    <dbReference type="NCBI Taxonomy" id="500465"/>
    <lineage>
        <taxon>Bacteria</taxon>
        <taxon>Pseudomonadati</taxon>
        <taxon>Deferribacterota</taxon>
        <taxon>Deferribacteres</taxon>
        <taxon>Deferribacterales</taxon>
        <taxon>Deferribacteraceae</taxon>
        <taxon>Deferribacter</taxon>
    </lineage>
</organism>
<evidence type="ECO:0000313" key="2">
    <source>
        <dbReference type="Proteomes" id="UP000322876"/>
    </source>
</evidence>
<keyword evidence="2" id="KW-1185">Reference proteome</keyword>
<reference evidence="1 2" key="1">
    <citation type="submission" date="2019-06" db="EMBL/GenBank/DDBJ databases">
        <title>Genomic insights into carbon and energy metabolism of Deferribacter autotrophicus revealed new metabolic traits in the phylum Deferribacteres.</title>
        <authorList>
            <person name="Slobodkin A.I."/>
            <person name="Slobodkina G.B."/>
            <person name="Allioux M."/>
            <person name="Alain K."/>
            <person name="Jebbar M."/>
            <person name="Shadrin V."/>
            <person name="Kublanov I.V."/>
            <person name="Toshchakov S.V."/>
            <person name="Bonch-Osmolovskaya E.A."/>
        </authorList>
    </citation>
    <scope>NUCLEOTIDE SEQUENCE [LARGE SCALE GENOMIC DNA]</scope>
    <source>
        <strain evidence="1 2">SL50</strain>
    </source>
</reference>
<name>A0A5A8F6I7_9BACT</name>
<protein>
    <submittedName>
        <fullName evidence="1">Uncharacterized protein</fullName>
    </submittedName>
</protein>